<evidence type="ECO:0000256" key="1">
    <source>
        <dbReference type="SAM" id="MobiDB-lite"/>
    </source>
</evidence>
<dbReference type="OMA" id="LITMGID"/>
<feature type="region of interest" description="Disordered" evidence="1">
    <location>
        <begin position="280"/>
        <end position="311"/>
    </location>
</feature>
<dbReference type="OrthoDB" id="10300218at2759"/>
<reference evidence="2" key="1">
    <citation type="submission" date="2021-01" db="EMBL/GenBank/DDBJ databases">
        <authorList>
            <consortium name="Genoscope - CEA"/>
            <person name="William W."/>
        </authorList>
    </citation>
    <scope>NUCLEOTIDE SEQUENCE</scope>
</reference>
<accession>A0A8S1XPG5</accession>
<proteinExistence type="predicted"/>
<gene>
    <name evidence="2" type="ORF">POCTA_138.1.T1280193</name>
</gene>
<feature type="compositionally biased region" description="Acidic residues" evidence="1">
    <location>
        <begin position="335"/>
        <end position="345"/>
    </location>
</feature>
<organism evidence="2 3">
    <name type="scientific">Paramecium octaurelia</name>
    <dbReference type="NCBI Taxonomy" id="43137"/>
    <lineage>
        <taxon>Eukaryota</taxon>
        <taxon>Sar</taxon>
        <taxon>Alveolata</taxon>
        <taxon>Ciliophora</taxon>
        <taxon>Intramacronucleata</taxon>
        <taxon>Oligohymenophorea</taxon>
        <taxon>Peniculida</taxon>
        <taxon>Parameciidae</taxon>
        <taxon>Paramecium</taxon>
    </lineage>
</organism>
<feature type="compositionally biased region" description="Basic and acidic residues" evidence="1">
    <location>
        <begin position="280"/>
        <end position="297"/>
    </location>
</feature>
<protein>
    <submittedName>
        <fullName evidence="2">Uncharacterized protein</fullName>
    </submittedName>
</protein>
<feature type="compositionally biased region" description="Polar residues" evidence="1">
    <location>
        <begin position="158"/>
        <end position="174"/>
    </location>
</feature>
<feature type="compositionally biased region" description="Polar residues" evidence="1">
    <location>
        <begin position="299"/>
        <end position="310"/>
    </location>
</feature>
<feature type="compositionally biased region" description="Polar residues" evidence="1">
    <location>
        <begin position="226"/>
        <end position="238"/>
    </location>
</feature>
<comment type="caution">
    <text evidence="2">The sequence shown here is derived from an EMBL/GenBank/DDBJ whole genome shotgun (WGS) entry which is preliminary data.</text>
</comment>
<feature type="compositionally biased region" description="Basic and acidic residues" evidence="1">
    <location>
        <begin position="92"/>
        <end position="102"/>
    </location>
</feature>
<dbReference type="AlphaFoldDB" id="A0A8S1XPG5"/>
<feature type="region of interest" description="Disordered" evidence="1">
    <location>
        <begin position="210"/>
        <end position="238"/>
    </location>
</feature>
<dbReference type="EMBL" id="CAJJDP010000128">
    <property type="protein sequence ID" value="CAD8203003.1"/>
    <property type="molecule type" value="Genomic_DNA"/>
</dbReference>
<name>A0A8S1XPG5_PAROT</name>
<feature type="region of interest" description="Disordered" evidence="1">
    <location>
        <begin position="335"/>
        <end position="357"/>
    </location>
</feature>
<keyword evidence="3" id="KW-1185">Reference proteome</keyword>
<feature type="compositionally biased region" description="Polar residues" evidence="1">
    <location>
        <begin position="134"/>
        <end position="147"/>
    </location>
</feature>
<feature type="region of interest" description="Disordered" evidence="1">
    <location>
        <begin position="90"/>
        <end position="112"/>
    </location>
</feature>
<evidence type="ECO:0000313" key="3">
    <source>
        <dbReference type="Proteomes" id="UP000683925"/>
    </source>
</evidence>
<sequence>MQFHLYHSSFIESFLTQFGLQKQNQVVEFLITMGIDLANKIGTRNPKELYYQLKQLSKNIKEQTSGDIKNEIKTIQKQIRDLNDLIQISQRENNKNVQETHKKYMKPTQVNSNRYEQYEQNEDNYVHPHHYQNKHQTYNTHRSQSKSPVRLSDRTPHKLNNSISHSQRNLTPKITESPPPPQIVYINNMHNKFDIKPQFDDRQIKKLIYGDSKNSDRGRYFGKGPSPQQLVYSSHTSGGLSYRQYPGQVIHHQTDKQKQNNSPKKLPAYLQNVESKIKPLVDQDKLQYRETQRDRGSNKKQQGTQNSAETDTFFDIQQYIQDQRKCQFSAVQEINDDERNEDVEASDTFSNFSPPNEEVKEFFQHEYLQQRR</sequence>
<feature type="region of interest" description="Disordered" evidence="1">
    <location>
        <begin position="134"/>
        <end position="180"/>
    </location>
</feature>
<dbReference type="Proteomes" id="UP000683925">
    <property type="component" value="Unassembled WGS sequence"/>
</dbReference>
<evidence type="ECO:0000313" key="2">
    <source>
        <dbReference type="EMBL" id="CAD8203003.1"/>
    </source>
</evidence>